<proteinExistence type="predicted"/>
<gene>
    <name evidence="1" type="ORF">BG015_006406</name>
</gene>
<evidence type="ECO:0000313" key="1">
    <source>
        <dbReference type="EMBL" id="KAF9151653.1"/>
    </source>
</evidence>
<protein>
    <submittedName>
        <fullName evidence="1">Uncharacterized protein</fullName>
    </submittedName>
</protein>
<name>A0A9P5S058_9FUNG</name>
<evidence type="ECO:0000313" key="2">
    <source>
        <dbReference type="Proteomes" id="UP000748756"/>
    </source>
</evidence>
<keyword evidence="2" id="KW-1185">Reference proteome</keyword>
<reference evidence="1" key="1">
    <citation type="journal article" date="2020" name="Fungal Divers.">
        <title>Resolving the Mortierellaceae phylogeny through synthesis of multi-gene phylogenetics and phylogenomics.</title>
        <authorList>
            <person name="Vandepol N."/>
            <person name="Liber J."/>
            <person name="Desiro A."/>
            <person name="Na H."/>
            <person name="Kennedy M."/>
            <person name="Barry K."/>
            <person name="Grigoriev I.V."/>
            <person name="Miller A.N."/>
            <person name="O'Donnell K."/>
            <person name="Stajich J.E."/>
            <person name="Bonito G."/>
        </authorList>
    </citation>
    <scope>NUCLEOTIDE SEQUENCE</scope>
    <source>
        <strain evidence="1">NRRL 6426</strain>
    </source>
</reference>
<dbReference type="AlphaFoldDB" id="A0A9P5S058"/>
<organism evidence="1 2">
    <name type="scientific">Linnemannia schmuckeri</name>
    <dbReference type="NCBI Taxonomy" id="64567"/>
    <lineage>
        <taxon>Eukaryota</taxon>
        <taxon>Fungi</taxon>
        <taxon>Fungi incertae sedis</taxon>
        <taxon>Mucoromycota</taxon>
        <taxon>Mortierellomycotina</taxon>
        <taxon>Mortierellomycetes</taxon>
        <taxon>Mortierellales</taxon>
        <taxon>Mortierellaceae</taxon>
        <taxon>Linnemannia</taxon>
    </lineage>
</organism>
<accession>A0A9P5S058</accession>
<dbReference type="EMBL" id="JAAAUQ010000305">
    <property type="protein sequence ID" value="KAF9151653.1"/>
    <property type="molecule type" value="Genomic_DNA"/>
</dbReference>
<comment type="caution">
    <text evidence="1">The sequence shown here is derived from an EMBL/GenBank/DDBJ whole genome shotgun (WGS) entry which is preliminary data.</text>
</comment>
<dbReference type="Proteomes" id="UP000748756">
    <property type="component" value="Unassembled WGS sequence"/>
</dbReference>
<dbReference type="OrthoDB" id="415532at2759"/>
<sequence length="65" mass="8008">MHNKLPPELLHEVDRTVDWPVDLEEAKRHRADLMVERRYFFETISTDLFERPFSLCEHWPWQNSI</sequence>